<proteinExistence type="predicted"/>
<dbReference type="CDD" id="cd00067">
    <property type="entry name" value="GAL4"/>
    <property type="match status" value="1"/>
</dbReference>
<keyword evidence="3" id="KW-0805">Transcription regulation</keyword>
<dbReference type="EMBL" id="VIGI01000004">
    <property type="protein sequence ID" value="KAB8301321.1"/>
    <property type="molecule type" value="Genomic_DNA"/>
</dbReference>
<evidence type="ECO:0000256" key="2">
    <source>
        <dbReference type="ARBA" id="ARBA00022833"/>
    </source>
</evidence>
<comment type="caution">
    <text evidence="9">The sequence shown here is derived from an EMBL/GenBank/DDBJ whole genome shotgun (WGS) entry which is preliminary data.</text>
</comment>
<evidence type="ECO:0000256" key="1">
    <source>
        <dbReference type="ARBA" id="ARBA00022723"/>
    </source>
</evidence>
<dbReference type="AlphaFoldDB" id="A0A5N6KD35"/>
<dbReference type="OrthoDB" id="4337792at2759"/>
<evidence type="ECO:0000256" key="4">
    <source>
        <dbReference type="ARBA" id="ARBA00023125"/>
    </source>
</evidence>
<keyword evidence="6" id="KW-0539">Nucleus</keyword>
<dbReference type="Pfam" id="PF04082">
    <property type="entry name" value="Fungal_trans"/>
    <property type="match status" value="1"/>
</dbReference>
<evidence type="ECO:0000256" key="3">
    <source>
        <dbReference type="ARBA" id="ARBA00023015"/>
    </source>
</evidence>
<dbReference type="SMART" id="SM00906">
    <property type="entry name" value="Fungal_trans"/>
    <property type="match status" value="1"/>
</dbReference>
<evidence type="ECO:0000256" key="6">
    <source>
        <dbReference type="ARBA" id="ARBA00023242"/>
    </source>
</evidence>
<dbReference type="PROSITE" id="PS00463">
    <property type="entry name" value="ZN2_CY6_FUNGAL_1"/>
    <property type="match status" value="1"/>
</dbReference>
<gene>
    <name evidence="9" type="ORF">EYC80_003202</name>
</gene>
<keyword evidence="4" id="KW-0238">DNA-binding</keyword>
<dbReference type="GO" id="GO:0005634">
    <property type="term" value="C:nucleus"/>
    <property type="evidence" value="ECO:0007669"/>
    <property type="project" value="TreeGrafter"/>
</dbReference>
<dbReference type="Gene3D" id="4.10.240.10">
    <property type="entry name" value="Zn(2)-C6 fungal-type DNA-binding domain"/>
    <property type="match status" value="1"/>
</dbReference>
<dbReference type="PROSITE" id="PS50048">
    <property type="entry name" value="ZN2_CY6_FUNGAL_2"/>
    <property type="match status" value="1"/>
</dbReference>
<feature type="compositionally biased region" description="Polar residues" evidence="7">
    <location>
        <begin position="1"/>
        <end position="14"/>
    </location>
</feature>
<dbReference type="InterPro" id="IPR007219">
    <property type="entry name" value="XnlR_reg_dom"/>
</dbReference>
<keyword evidence="1" id="KW-0479">Metal-binding</keyword>
<dbReference type="Pfam" id="PF00172">
    <property type="entry name" value="Zn_clus"/>
    <property type="match status" value="1"/>
</dbReference>
<dbReference type="InterPro" id="IPR051430">
    <property type="entry name" value="Fungal_TF_Env_Response"/>
</dbReference>
<dbReference type="PANTHER" id="PTHR31944:SF131">
    <property type="entry name" value="HEME-RESPONSIVE ZINC FINGER TRANSCRIPTION FACTOR HAP1"/>
    <property type="match status" value="1"/>
</dbReference>
<keyword evidence="5" id="KW-0804">Transcription</keyword>
<dbReference type="PANTHER" id="PTHR31944">
    <property type="entry name" value="HEME-RESPONSIVE ZINC FINGER TRANSCRIPTION FACTOR HAP1"/>
    <property type="match status" value="1"/>
</dbReference>
<evidence type="ECO:0000256" key="5">
    <source>
        <dbReference type="ARBA" id="ARBA00023163"/>
    </source>
</evidence>
<feature type="domain" description="Zn(2)-C6 fungal-type" evidence="8">
    <location>
        <begin position="33"/>
        <end position="63"/>
    </location>
</feature>
<accession>A0A5N6KD35</accession>
<dbReference type="GO" id="GO:0006351">
    <property type="term" value="P:DNA-templated transcription"/>
    <property type="evidence" value="ECO:0007669"/>
    <property type="project" value="InterPro"/>
</dbReference>
<dbReference type="InterPro" id="IPR001138">
    <property type="entry name" value="Zn2Cys6_DnaBD"/>
</dbReference>
<name>A0A5N6KD35_MONLA</name>
<dbReference type="SUPFAM" id="SSF57701">
    <property type="entry name" value="Zn2/Cys6 DNA-binding domain"/>
    <property type="match status" value="1"/>
</dbReference>
<dbReference type="CDD" id="cd12148">
    <property type="entry name" value="fungal_TF_MHR"/>
    <property type="match status" value="1"/>
</dbReference>
<feature type="region of interest" description="Disordered" evidence="7">
    <location>
        <begin position="58"/>
        <end position="107"/>
    </location>
</feature>
<evidence type="ECO:0000313" key="10">
    <source>
        <dbReference type="Proteomes" id="UP000326757"/>
    </source>
</evidence>
<feature type="compositionally biased region" description="Polar residues" evidence="7">
    <location>
        <begin position="78"/>
        <end position="107"/>
    </location>
</feature>
<dbReference type="GO" id="GO:0008270">
    <property type="term" value="F:zinc ion binding"/>
    <property type="evidence" value="ECO:0007669"/>
    <property type="project" value="InterPro"/>
</dbReference>
<dbReference type="Proteomes" id="UP000326757">
    <property type="component" value="Unassembled WGS sequence"/>
</dbReference>
<dbReference type="GO" id="GO:0000978">
    <property type="term" value="F:RNA polymerase II cis-regulatory region sequence-specific DNA binding"/>
    <property type="evidence" value="ECO:0007669"/>
    <property type="project" value="TreeGrafter"/>
</dbReference>
<dbReference type="GO" id="GO:0001228">
    <property type="term" value="F:DNA-binding transcription activator activity, RNA polymerase II-specific"/>
    <property type="evidence" value="ECO:0007669"/>
    <property type="project" value="TreeGrafter"/>
</dbReference>
<reference evidence="9 10" key="1">
    <citation type="submission" date="2019-06" db="EMBL/GenBank/DDBJ databases">
        <title>Genome Sequence of the Brown Rot Fungal Pathogen Monilinia laxa.</title>
        <authorList>
            <person name="De Miccolis Angelini R.M."/>
            <person name="Landi L."/>
            <person name="Abate D."/>
            <person name="Pollastro S."/>
            <person name="Romanazzi G."/>
            <person name="Faretra F."/>
        </authorList>
    </citation>
    <scope>NUCLEOTIDE SEQUENCE [LARGE SCALE GENOMIC DNA]</scope>
    <source>
        <strain evidence="9 10">Mlax316</strain>
    </source>
</reference>
<sequence length="777" mass="87047">MDINSIVLQKSNVEGDSPQPPSQPRKRRRPALSCIQCRRRKIKCDRNMPCGQCISSKTPACQYSSDPPPQSKRPRVSGNGQYPITPSTVGHNSPENATNASPNFNGITGSVTNGMPIVSTNFWTDRTPIVEGPITVRGQAIALPQKAPDPLVQALVDRVHKLEQIISDSETLNNNPGIISSSYIKGPSLRGSLSKTRFFGQSHWMNSFEQFKHMSNFKELGPLGKGGEIFDLLNKCKALGRKAKEYQSAESPVPSGYRDFVPEKEISDRLVNAYFRTFESVYRILHIPTFYEEYEEYWKDPPAASMAFVIKLLLVMAIGTCFYEDPILPTSLRPKAQHWIAAAQAWVSAPSEKHRLNIVGLQIHCLLLIARQVNAVGGDLTWISAGSVYHLAMCLGLHRDPIHFPKMGPYHAEMRRRLWATVLELSLQSSQDLGMSPLINTQDYDTELPANIDDSEISESLKKVPTSKPVTTFTRTSIQLSLMRSFCTRLEIAKAVNSFRSETSYEETLRLDTTLSEASRSSSALLQSFLTSNSEQKPTPFQIKIHDFFTNHFLLALHRPYAVKAKVNPTYYFSRKVCLETSLSLLGPAISLPGQSDSGQPDDWTLLIWTASGLTKGNYIHAYIGLGLELNQQLEENPPLPLSIRTPPPQQVELLRTLSTGRDWSTNRMLRGDTNIKGHVFISCLCGQIEALQKATSTEEGIITEARKSVEHCFQLMKNRLRDQEAKISAEMNRNLSIDTGLDNVNWDAVVMQDPGVDFELPGEWVFSGWEDNNLWY</sequence>
<dbReference type="InterPro" id="IPR036864">
    <property type="entry name" value="Zn2-C6_fun-type_DNA-bd_sf"/>
</dbReference>
<evidence type="ECO:0000259" key="8">
    <source>
        <dbReference type="PROSITE" id="PS50048"/>
    </source>
</evidence>
<evidence type="ECO:0000256" key="7">
    <source>
        <dbReference type="SAM" id="MobiDB-lite"/>
    </source>
</evidence>
<keyword evidence="2" id="KW-0862">Zinc</keyword>
<keyword evidence="10" id="KW-1185">Reference proteome</keyword>
<evidence type="ECO:0000313" key="9">
    <source>
        <dbReference type="EMBL" id="KAB8301321.1"/>
    </source>
</evidence>
<dbReference type="SMART" id="SM00066">
    <property type="entry name" value="GAL4"/>
    <property type="match status" value="1"/>
</dbReference>
<feature type="region of interest" description="Disordered" evidence="7">
    <location>
        <begin position="1"/>
        <end position="31"/>
    </location>
</feature>
<protein>
    <recommendedName>
        <fullName evidence="8">Zn(2)-C6 fungal-type domain-containing protein</fullName>
    </recommendedName>
</protein>
<organism evidence="9 10">
    <name type="scientific">Monilinia laxa</name>
    <name type="common">Brown rot fungus</name>
    <name type="synonym">Sclerotinia laxa</name>
    <dbReference type="NCBI Taxonomy" id="61186"/>
    <lineage>
        <taxon>Eukaryota</taxon>
        <taxon>Fungi</taxon>
        <taxon>Dikarya</taxon>
        <taxon>Ascomycota</taxon>
        <taxon>Pezizomycotina</taxon>
        <taxon>Leotiomycetes</taxon>
        <taxon>Helotiales</taxon>
        <taxon>Sclerotiniaceae</taxon>
        <taxon>Monilinia</taxon>
    </lineage>
</organism>